<proteinExistence type="predicted"/>
<accession>W4K958</accession>
<evidence type="ECO:0000313" key="1">
    <source>
        <dbReference type="EMBL" id="ETW82367.1"/>
    </source>
</evidence>
<sequence length="92" mass="10604">KCLVSLVGPFKGYILFCEVVERSGYGSEVSDESPIEVSKTEEGLYFFQVLRGWPGGDSLDLYRVHRYVIRRDNKPKVFDCVRFKGAFGRFQE</sequence>
<dbReference type="Proteomes" id="UP000030671">
    <property type="component" value="Unassembled WGS sequence"/>
</dbReference>
<organism evidence="1 2">
    <name type="scientific">Heterobasidion irregulare (strain TC 32-1)</name>
    <dbReference type="NCBI Taxonomy" id="747525"/>
    <lineage>
        <taxon>Eukaryota</taxon>
        <taxon>Fungi</taxon>
        <taxon>Dikarya</taxon>
        <taxon>Basidiomycota</taxon>
        <taxon>Agaricomycotina</taxon>
        <taxon>Agaricomycetes</taxon>
        <taxon>Russulales</taxon>
        <taxon>Bondarzewiaceae</taxon>
        <taxon>Heterobasidion</taxon>
        <taxon>Heterobasidion annosum species complex</taxon>
    </lineage>
</organism>
<gene>
    <name evidence="1" type="ORF">HETIRDRAFT_314784</name>
</gene>
<dbReference type="HOGENOM" id="CLU_2694487_0_0_1"/>
<reference evidence="1 2" key="1">
    <citation type="journal article" date="2012" name="New Phytol.">
        <title>Insight into trade-off between wood decay and parasitism from the genome of a fungal forest pathogen.</title>
        <authorList>
            <person name="Olson A."/>
            <person name="Aerts A."/>
            <person name="Asiegbu F."/>
            <person name="Belbahri L."/>
            <person name="Bouzid O."/>
            <person name="Broberg A."/>
            <person name="Canback B."/>
            <person name="Coutinho P.M."/>
            <person name="Cullen D."/>
            <person name="Dalman K."/>
            <person name="Deflorio G."/>
            <person name="van Diepen L.T."/>
            <person name="Dunand C."/>
            <person name="Duplessis S."/>
            <person name="Durling M."/>
            <person name="Gonthier P."/>
            <person name="Grimwood J."/>
            <person name="Fossdal C.G."/>
            <person name="Hansson D."/>
            <person name="Henrissat B."/>
            <person name="Hietala A."/>
            <person name="Himmelstrand K."/>
            <person name="Hoffmeister D."/>
            <person name="Hogberg N."/>
            <person name="James T.Y."/>
            <person name="Karlsson M."/>
            <person name="Kohler A."/>
            <person name="Kues U."/>
            <person name="Lee Y.H."/>
            <person name="Lin Y.C."/>
            <person name="Lind M."/>
            <person name="Lindquist E."/>
            <person name="Lombard V."/>
            <person name="Lucas S."/>
            <person name="Lunden K."/>
            <person name="Morin E."/>
            <person name="Murat C."/>
            <person name="Park J."/>
            <person name="Raffaello T."/>
            <person name="Rouze P."/>
            <person name="Salamov A."/>
            <person name="Schmutz J."/>
            <person name="Solheim H."/>
            <person name="Stahlberg J."/>
            <person name="Velez H."/>
            <person name="de Vries R.P."/>
            <person name="Wiebenga A."/>
            <person name="Woodward S."/>
            <person name="Yakovlev I."/>
            <person name="Garbelotto M."/>
            <person name="Martin F."/>
            <person name="Grigoriev I.V."/>
            <person name="Stenlid J."/>
        </authorList>
    </citation>
    <scope>NUCLEOTIDE SEQUENCE [LARGE SCALE GENOMIC DNA]</scope>
    <source>
        <strain evidence="1 2">TC 32-1</strain>
    </source>
</reference>
<protein>
    <submittedName>
        <fullName evidence="1">Uncharacterized protein</fullName>
    </submittedName>
</protein>
<feature type="non-terminal residue" evidence="1">
    <location>
        <position position="1"/>
    </location>
</feature>
<dbReference type="KEGG" id="hir:HETIRDRAFT_314784"/>
<dbReference type="InParanoid" id="W4K958"/>
<dbReference type="GeneID" id="20670158"/>
<evidence type="ECO:0000313" key="2">
    <source>
        <dbReference type="Proteomes" id="UP000030671"/>
    </source>
</evidence>
<dbReference type="EMBL" id="KI925457">
    <property type="protein sequence ID" value="ETW82367.1"/>
    <property type="molecule type" value="Genomic_DNA"/>
</dbReference>
<dbReference type="AlphaFoldDB" id="W4K958"/>
<keyword evidence="2" id="KW-1185">Reference proteome</keyword>
<name>W4K958_HETIT</name>
<dbReference type="RefSeq" id="XP_009544732.1">
    <property type="nucleotide sequence ID" value="XM_009546437.1"/>
</dbReference>